<dbReference type="InterPro" id="IPR029051">
    <property type="entry name" value="DUF4352"/>
</dbReference>
<sequence>MADDTKTQSSTAPVGSEVRDGQFAFVVTAVDPPVPTVGAGEFWEKNAQGEYLLVHVTIRNIGNEARNFSGVNQILLDEQGREYTNDTMAELNLNKDLSADINPGNQVDAIIAFDVPKGSVPTAIEFHDSSFSGGARVALK</sequence>
<reference evidence="3 4" key="1">
    <citation type="submission" date="2021-03" db="EMBL/GenBank/DDBJ databases">
        <title>Sequencing the genomes of 1000 actinobacteria strains.</title>
        <authorList>
            <person name="Klenk H.-P."/>
        </authorList>
    </citation>
    <scope>NUCLEOTIDE SEQUENCE [LARGE SCALE GENOMIC DNA]</scope>
    <source>
        <strain evidence="3 4">DSM 45516</strain>
    </source>
</reference>
<evidence type="ECO:0000313" key="4">
    <source>
        <dbReference type="Proteomes" id="UP001519325"/>
    </source>
</evidence>
<keyword evidence="4" id="KW-1185">Reference proteome</keyword>
<proteinExistence type="predicted"/>
<dbReference type="Gene3D" id="2.60.40.1240">
    <property type="match status" value="1"/>
</dbReference>
<name>A0ABS4QF24_9NOCA</name>
<evidence type="ECO:0000313" key="3">
    <source>
        <dbReference type="EMBL" id="MBP2190311.1"/>
    </source>
</evidence>
<dbReference type="InterPro" id="IPR029050">
    <property type="entry name" value="Immunoprotect_excell_Ig-like"/>
</dbReference>
<dbReference type="RefSeq" id="WP_307869628.1">
    <property type="nucleotide sequence ID" value="NZ_JAGGMR010000001.1"/>
</dbReference>
<keyword evidence="1" id="KW-0732">Signal</keyword>
<dbReference type="Proteomes" id="UP001519325">
    <property type="component" value="Unassembled WGS sequence"/>
</dbReference>
<gene>
    <name evidence="3" type="ORF">BJ987_003212</name>
</gene>
<evidence type="ECO:0000259" key="2">
    <source>
        <dbReference type="Pfam" id="PF11611"/>
    </source>
</evidence>
<evidence type="ECO:0000256" key="1">
    <source>
        <dbReference type="ARBA" id="ARBA00022729"/>
    </source>
</evidence>
<accession>A0ABS4QF24</accession>
<organism evidence="3 4">
    <name type="scientific">Nocardia goodfellowii</name>
    <dbReference type="NCBI Taxonomy" id="882446"/>
    <lineage>
        <taxon>Bacteria</taxon>
        <taxon>Bacillati</taxon>
        <taxon>Actinomycetota</taxon>
        <taxon>Actinomycetes</taxon>
        <taxon>Mycobacteriales</taxon>
        <taxon>Nocardiaceae</taxon>
        <taxon>Nocardia</taxon>
    </lineage>
</organism>
<comment type="caution">
    <text evidence="3">The sequence shown here is derived from an EMBL/GenBank/DDBJ whole genome shotgun (WGS) entry which is preliminary data.</text>
</comment>
<dbReference type="Pfam" id="PF11611">
    <property type="entry name" value="DUF4352"/>
    <property type="match status" value="1"/>
</dbReference>
<feature type="domain" description="DUF4352" evidence="2">
    <location>
        <begin position="14"/>
        <end position="135"/>
    </location>
</feature>
<dbReference type="EMBL" id="JAGGMR010000001">
    <property type="protein sequence ID" value="MBP2190311.1"/>
    <property type="molecule type" value="Genomic_DNA"/>
</dbReference>
<protein>
    <recommendedName>
        <fullName evidence="2">DUF4352 domain-containing protein</fullName>
    </recommendedName>
</protein>